<proteinExistence type="predicted"/>
<dbReference type="EMBL" id="WHPN01000254">
    <property type="protein sequence ID" value="KAF4409037.1"/>
    <property type="molecule type" value="Genomic_DNA"/>
</dbReference>
<dbReference type="InterPro" id="IPR041698">
    <property type="entry name" value="Methyltransf_25"/>
</dbReference>
<dbReference type="PANTHER" id="PTHR43861">
    <property type="entry name" value="TRANS-ACONITATE 2-METHYLTRANSFERASE-RELATED"/>
    <property type="match status" value="1"/>
</dbReference>
<dbReference type="Gene3D" id="3.40.50.150">
    <property type="entry name" value="Vaccinia Virus protein VP39"/>
    <property type="match status" value="1"/>
</dbReference>
<protein>
    <submittedName>
        <fullName evidence="3">Class I SAM-dependent methyltransferase</fullName>
    </submittedName>
</protein>
<dbReference type="InterPro" id="IPR029063">
    <property type="entry name" value="SAM-dependent_MTases_sf"/>
</dbReference>
<evidence type="ECO:0000313" key="4">
    <source>
        <dbReference type="Proteomes" id="UP000621266"/>
    </source>
</evidence>
<dbReference type="Proteomes" id="UP000621266">
    <property type="component" value="Unassembled WGS sequence"/>
</dbReference>
<evidence type="ECO:0000259" key="2">
    <source>
        <dbReference type="Pfam" id="PF13649"/>
    </source>
</evidence>
<feature type="domain" description="Methyltransferase" evidence="2">
    <location>
        <begin position="49"/>
        <end position="140"/>
    </location>
</feature>
<dbReference type="GO" id="GO:0032259">
    <property type="term" value="P:methylation"/>
    <property type="evidence" value="ECO:0007669"/>
    <property type="project" value="UniProtKB-KW"/>
</dbReference>
<gene>
    <name evidence="3" type="ORF">GCU69_11170</name>
</gene>
<dbReference type="Pfam" id="PF13649">
    <property type="entry name" value="Methyltransf_25"/>
    <property type="match status" value="1"/>
</dbReference>
<dbReference type="GO" id="GO:0008168">
    <property type="term" value="F:methyltransferase activity"/>
    <property type="evidence" value="ECO:0007669"/>
    <property type="project" value="UniProtKB-KW"/>
</dbReference>
<dbReference type="CDD" id="cd02440">
    <property type="entry name" value="AdoMet_MTases"/>
    <property type="match status" value="1"/>
</dbReference>
<keyword evidence="3" id="KW-0489">Methyltransferase</keyword>
<name>A0ABQ7FK57_9ACTN</name>
<dbReference type="SUPFAM" id="SSF53335">
    <property type="entry name" value="S-adenosyl-L-methionine-dependent methyltransferases"/>
    <property type="match status" value="1"/>
</dbReference>
<dbReference type="RefSeq" id="WP_156205798.1">
    <property type="nucleotide sequence ID" value="NZ_WHPN01000254.1"/>
</dbReference>
<sequence>MDSDDDALMREQIAYYRAHAGEYDRPYAEREELRQLLAVADALPILGDVLELACGTGQWTGKLAARARSVTALDAADETLAVARARVTAPNVRFVRADLFTWQPPRRYDTVFFAFWLSHIPPSRLPGFWDTVAAALAPHGKAVFVDDGPGAAAREEVLDQEPVPAVLRQLDDGSPYRVVKVFHDAGELAGRLAALGWSADVRPMGESFIAGAAEPPAGAG</sequence>
<comment type="caution">
    <text evidence="3">The sequence shown here is derived from an EMBL/GenBank/DDBJ whole genome shotgun (WGS) entry which is preliminary data.</text>
</comment>
<evidence type="ECO:0000313" key="3">
    <source>
        <dbReference type="EMBL" id="KAF4409037.1"/>
    </source>
</evidence>
<reference evidence="3 4" key="1">
    <citation type="submission" date="2019-10" db="EMBL/GenBank/DDBJ databases">
        <title>Streptomyces tenebrisbrunneis sp.nov., an endogenous actinomycete isolated from of Lycium ruthenicum.</title>
        <authorList>
            <person name="Ma L."/>
        </authorList>
    </citation>
    <scope>NUCLEOTIDE SEQUENCE [LARGE SCALE GENOMIC DNA]</scope>
    <source>
        <strain evidence="3 4">TRM 66187</strain>
    </source>
</reference>
<accession>A0ABQ7FK57</accession>
<keyword evidence="1" id="KW-0808">Transferase</keyword>
<organism evidence="3 4">
    <name type="scientific">Streptomyces lycii</name>
    <dbReference type="NCBI Taxonomy" id="2654337"/>
    <lineage>
        <taxon>Bacteria</taxon>
        <taxon>Bacillati</taxon>
        <taxon>Actinomycetota</taxon>
        <taxon>Actinomycetes</taxon>
        <taxon>Kitasatosporales</taxon>
        <taxon>Streptomycetaceae</taxon>
        <taxon>Streptomyces</taxon>
    </lineage>
</organism>
<evidence type="ECO:0000256" key="1">
    <source>
        <dbReference type="ARBA" id="ARBA00022679"/>
    </source>
</evidence>
<keyword evidence="4" id="KW-1185">Reference proteome</keyword>